<name>A0A8T8WGX5_9EURY</name>
<dbReference type="Proteomes" id="UP000826254">
    <property type="component" value="Chromosome"/>
</dbReference>
<accession>A0A8T8WGX5</accession>
<protein>
    <submittedName>
        <fullName evidence="4">NTP transferase domain-containing protein</fullName>
    </submittedName>
</protein>
<dbReference type="GeneID" id="67178657"/>
<dbReference type="SUPFAM" id="SSF53448">
    <property type="entry name" value="Nucleotide-diphospho-sugar transferases"/>
    <property type="match status" value="1"/>
</dbReference>
<dbReference type="PANTHER" id="PTHR19136">
    <property type="entry name" value="MOLYBDENUM COFACTOR GUANYLYLTRANSFERASE"/>
    <property type="match status" value="1"/>
</dbReference>
<dbReference type="InterPro" id="IPR025877">
    <property type="entry name" value="MobA-like_NTP_Trfase"/>
</dbReference>
<dbReference type="Gene3D" id="3.90.550.10">
    <property type="entry name" value="Spore Coat Polysaccharide Biosynthesis Protein SpsA, Chain A"/>
    <property type="match status" value="1"/>
</dbReference>
<sequence length="232" mass="23961">MCGGRGTRLGAVGADTEKPLVEVGGEPMIDRVLAALSAGRVDRIHAVVSPNAPETAASLRDRESDARVGGDGDCDDDSDDGDDAATAGVSVVDAPGDGYVADLGYALERVERPVLTVAADLPLLSAGVVDRAIDAAGDASLSVYVPVEAKRDLGVSVDEETTTRRDGREVAPTGLNVVGVDDGEYGDENALVVADEGLAVNVNRPRDLRVAEALLRRRARDEASAADHGDHP</sequence>
<evidence type="ECO:0000256" key="1">
    <source>
        <dbReference type="ARBA" id="ARBA00022679"/>
    </source>
</evidence>
<dbReference type="GO" id="GO:0016779">
    <property type="term" value="F:nucleotidyltransferase activity"/>
    <property type="evidence" value="ECO:0007669"/>
    <property type="project" value="TreeGrafter"/>
</dbReference>
<gene>
    <name evidence="4" type="ORF">K6T50_10905</name>
</gene>
<keyword evidence="1 4" id="KW-0808">Transferase</keyword>
<feature type="compositionally biased region" description="Basic and acidic residues" evidence="2">
    <location>
        <begin position="59"/>
        <end position="70"/>
    </location>
</feature>
<evidence type="ECO:0000256" key="2">
    <source>
        <dbReference type="SAM" id="MobiDB-lite"/>
    </source>
</evidence>
<dbReference type="EMBL" id="CP081958">
    <property type="protein sequence ID" value="QZP39099.1"/>
    <property type="molecule type" value="Genomic_DNA"/>
</dbReference>
<keyword evidence="5" id="KW-1185">Reference proteome</keyword>
<reference evidence="4 5" key="1">
    <citation type="journal article" date="2021" name="Int. J. Syst. Evol. Microbiol.">
        <title>Halobaculum halophilum sp. nov. and Halobaculum salinum sp. nov., isolated from salt lake and saline soil.</title>
        <authorList>
            <person name="Cui H.L."/>
            <person name="Shi X.W."/>
            <person name="Yin X.M."/>
            <person name="Yang X.Y."/>
            <person name="Hou J."/>
            <person name="Zhu L."/>
        </authorList>
    </citation>
    <scope>NUCLEOTIDE SEQUENCE [LARGE SCALE GENOMIC DNA]</scope>
    <source>
        <strain evidence="4 5">NBRC 109044</strain>
    </source>
</reference>
<dbReference type="Pfam" id="PF12804">
    <property type="entry name" value="NTP_transf_3"/>
    <property type="match status" value="1"/>
</dbReference>
<feature type="domain" description="MobA-like NTP transferase" evidence="3">
    <location>
        <begin position="2"/>
        <end position="151"/>
    </location>
</feature>
<evidence type="ECO:0000313" key="5">
    <source>
        <dbReference type="Proteomes" id="UP000826254"/>
    </source>
</evidence>
<dbReference type="RefSeq" id="WP_222608897.1">
    <property type="nucleotide sequence ID" value="NZ_CP081958.1"/>
</dbReference>
<dbReference type="InterPro" id="IPR029044">
    <property type="entry name" value="Nucleotide-diphossugar_trans"/>
</dbReference>
<proteinExistence type="predicted"/>
<evidence type="ECO:0000313" key="4">
    <source>
        <dbReference type="EMBL" id="QZP39099.1"/>
    </source>
</evidence>
<feature type="compositionally biased region" description="Acidic residues" evidence="2">
    <location>
        <begin position="72"/>
        <end position="83"/>
    </location>
</feature>
<organism evidence="4 5">
    <name type="scientific">Halobaculum magnesiiphilum</name>
    <dbReference type="NCBI Taxonomy" id="1017351"/>
    <lineage>
        <taxon>Archaea</taxon>
        <taxon>Methanobacteriati</taxon>
        <taxon>Methanobacteriota</taxon>
        <taxon>Stenosarchaea group</taxon>
        <taxon>Halobacteria</taxon>
        <taxon>Halobacteriales</taxon>
        <taxon>Haloferacaceae</taxon>
        <taxon>Halobaculum</taxon>
    </lineage>
</organism>
<evidence type="ECO:0000259" key="3">
    <source>
        <dbReference type="Pfam" id="PF12804"/>
    </source>
</evidence>
<dbReference type="KEGG" id="hmp:K6T50_10905"/>
<dbReference type="PANTHER" id="PTHR19136:SF86">
    <property type="entry name" value="ADENOSYLCOBINAMIDE-PHOSPHATE GUANYLYLTRANSFERASE"/>
    <property type="match status" value="1"/>
</dbReference>
<feature type="region of interest" description="Disordered" evidence="2">
    <location>
        <begin position="51"/>
        <end position="90"/>
    </location>
</feature>
<dbReference type="AlphaFoldDB" id="A0A8T8WGX5"/>